<keyword evidence="3" id="KW-1185">Reference proteome</keyword>
<dbReference type="PANTHER" id="PTHR30121:SF6">
    <property type="entry name" value="SLR6007 PROTEIN"/>
    <property type="match status" value="1"/>
</dbReference>
<protein>
    <submittedName>
        <fullName evidence="2">AAA-like domain-containing protein</fullName>
    </submittedName>
</protein>
<gene>
    <name evidence="2" type="ORF">SAMN04489716_4832</name>
</gene>
<evidence type="ECO:0000313" key="2">
    <source>
        <dbReference type="EMBL" id="SDT60854.1"/>
    </source>
</evidence>
<dbReference type="SUPFAM" id="SSF52540">
    <property type="entry name" value="P-loop containing nucleoside triphosphate hydrolases"/>
    <property type="match status" value="1"/>
</dbReference>
<evidence type="ECO:0000313" key="3">
    <source>
        <dbReference type="Proteomes" id="UP000198688"/>
    </source>
</evidence>
<organism evidence="2 3">
    <name type="scientific">Actinoplanes derwentensis</name>
    <dbReference type="NCBI Taxonomy" id="113562"/>
    <lineage>
        <taxon>Bacteria</taxon>
        <taxon>Bacillati</taxon>
        <taxon>Actinomycetota</taxon>
        <taxon>Actinomycetes</taxon>
        <taxon>Micromonosporales</taxon>
        <taxon>Micromonosporaceae</taxon>
        <taxon>Actinoplanes</taxon>
    </lineage>
</organism>
<proteinExistence type="predicted"/>
<dbReference type="InterPro" id="IPR051162">
    <property type="entry name" value="T4SS_component"/>
</dbReference>
<accession>A0A1H2BRW8</accession>
<evidence type="ECO:0000256" key="1">
    <source>
        <dbReference type="SAM" id="MobiDB-lite"/>
    </source>
</evidence>
<dbReference type="Proteomes" id="UP000198688">
    <property type="component" value="Chromosome I"/>
</dbReference>
<feature type="region of interest" description="Disordered" evidence="1">
    <location>
        <begin position="1332"/>
        <end position="1388"/>
    </location>
</feature>
<dbReference type="NCBIfam" id="NF047742">
    <property type="entry name" value="antiphage_MADS8"/>
    <property type="match status" value="1"/>
</dbReference>
<reference evidence="2 3" key="1">
    <citation type="submission" date="2016-10" db="EMBL/GenBank/DDBJ databases">
        <authorList>
            <person name="de Groot N.N."/>
        </authorList>
    </citation>
    <scope>NUCLEOTIDE SEQUENCE [LARGE SCALE GENOMIC DNA]</scope>
    <source>
        <strain evidence="2 3">DSM 43941</strain>
    </source>
</reference>
<dbReference type="STRING" id="113562.SAMN04489716_4832"/>
<dbReference type="InterPro" id="IPR027417">
    <property type="entry name" value="P-loop_NTPase"/>
</dbReference>
<dbReference type="PANTHER" id="PTHR30121">
    <property type="entry name" value="UNCHARACTERIZED PROTEIN YJGR-RELATED"/>
    <property type="match status" value="1"/>
</dbReference>
<dbReference type="Gene3D" id="3.40.50.300">
    <property type="entry name" value="P-loop containing nucleotide triphosphate hydrolases"/>
    <property type="match status" value="1"/>
</dbReference>
<feature type="compositionally biased region" description="Low complexity" evidence="1">
    <location>
        <begin position="1353"/>
        <end position="1362"/>
    </location>
</feature>
<dbReference type="EMBL" id="LT629758">
    <property type="protein sequence ID" value="SDT60854.1"/>
    <property type="molecule type" value="Genomic_DNA"/>
</dbReference>
<sequence length="1796" mass="195630">MSTGLREITDADFDEALERVLVPRLSALLAARGPGHCARVADVPAPLAERLCRRLREAVGDRAQIHVLGQQADVASDVAVTSTKLVELRNPDAQGRLRPPLLVFLPPGIHVSAEDSFDVPTFEDVVLGEVYPELAAQLMVSLPDELRHDLLEMFAAIDDHAARPAGTAERARYLLTVAGNDHDRQAAGAALFELGLIPDFEVFTEPATLSARIRRNAAAVSVLSTPDRSARQRVIALRLTDPSFRSRLADYLTRTGLDDLRSWTRPIVVDHANWPLAFQHWPLAEEQPVHHVTIQVQELGLPLAGGQSEHAVHPVLGTITGQPYLIAGTTGITQLPVTFRVTPDPRTVTGLARFVVQLVSEESGPTGVQGTVKVSTTARDLYRANLRKLRTANLEPGWHYVRVLPLDAAGVELPSAERRRRHAVDVVPGGNPPEESDRFYVVADGDDLVEPPARQQVIKGDGVTQVLRQLQFAALADGRDWQTVDCRSVSWKSRDRGSLQVGFGPHGSAEILVGPVLAELEREILAHPGQTRPTRVSVISEAPAEIHRLDPAPTGPDTVPDESTALLLQARAAVFAAIAGTDDMILAGRDLIVLREPVIAYAQAYATALRWLLHRSQQSSGPGPLRDLTSLLRIDTVQVDYRDTSGVHREIALVAPTHPLRMLWLLTWAELGGKWLADSAAADPATLLAAGQTLMELEPTGFPLTVVIGSGRLTMAVANLNPYWGVYLPSETNDPQTVLMDLAQALKVGGSPTASGAISVSPGKLADRLERYLRMHPYVSTLVLCAVNAGRGDVLADTLLELERRPATSRLRYDVRLFTADPQTPGIGAALADLLSGSWSSAAEAEVFAMPSATALAPKLSVAIRPLAEYRSATSRHTAHVTVLFDAFTGEHFDVCDDDQPAPVPVHGLVQSMRVQFVDTETAVAWHKQPRHGKARDLPGAEECTDLLAALPSTIAEATATVTTGESGLGRVPRITLSLDADDTALLHQAHRCSDWVITVDRTLGVEYFDSPGSTRRPAYVIDYAPDGDAGLDHHVVVSSRSVDELRAMLNPMVDQHGVHIDRRHAGTFFDQLRLLSGRLAFKIASTAPNQRTEVLGLAMARLYLDYQGVLQDQILVPLDAHLELYREARRRADEIAESVTLHRTDLALFSLDARRRVITCRLVEVKCHTALTSVADVQHLRDKIFEQLERSESVLRASFDPGLRLPDRPDRPVRNAELATLLRHYLARALRHGVMNPTVAVEAEWLLDNLDDGYRLDFTRTGLIFDLSGAGAGAETEAGVEFHHIGRDLIEDLLGAIVTDPVLAAGAGDGQTSATMSSLDLSVPRPAEAAFRAPVRSHDIPAERPTPPEPAPAADDPPAADGGNGEAEPPKLVERASPVADNPAEPDLPLIRRSAATTGGPDVFVGATRPSPQYGVIGEAAGRRIALDLNETHTISLFGVQGSGKSYTLGSVIEAVSLPVPELNRLPKPLATIVFHYSPTMTYTPEFASMVEPNDDTEMLERLRQRYGAEPAALTDVVMLVPADQVDARRTEYPAIEVHPLKFSSDELRASHWRFLMGALGNQSTYIRQLNRIMRTNRSGLTLEVLRDGIDQSSLSDQIKQLAHQRLDLAADYIDDDVHIQDLVQPGRLIIVDLRDELIEKDEALGLFVVLMELFSEATNEGERFNKLVVFDEAHKYIESPDLVHGLIESVREMRHKGMSILVASQDPPSVPIPLIELSNHVILHRFTSPAWLKHLQKANAAFASLTPAKLAALGRGEAYLWSNKSTDASFSHGAVKISLRPRVTRHGGATRTAV</sequence>
<name>A0A1H2BRW8_9ACTN</name>